<evidence type="ECO:0000259" key="2">
    <source>
        <dbReference type="Pfam" id="PF13116"/>
    </source>
</evidence>
<feature type="transmembrane region" description="Helical" evidence="1">
    <location>
        <begin position="24"/>
        <end position="48"/>
    </location>
</feature>
<keyword evidence="1" id="KW-1133">Transmembrane helix</keyword>
<evidence type="ECO:0000313" key="4">
    <source>
        <dbReference type="Proteomes" id="UP000501130"/>
    </source>
</evidence>
<sequence>MQEGTNQALVQQVKGNPALRRAGAVLFWVLIAVYTPLCMALLAIKWLVLPEIDRYRPEIQQYLQTQTGTALEIGEIQASWRGFGPLLVVQNIRLPQANGEPGFTADRVHLTWSLPSILAFNPRLKNLEVQSPALSVVRNSQGVIEVAGIPLVDDGSQGNPGLDWLLAQQRVLLRNGVLNWQDAMGQFPGAQAIEAELLLENGLSRHEAGLTFKLPVLAQTPVNARLNFKTPLLERKLGDMSKWKGSFYLSALVDQTEPLESVFKTFGLDVDLTQPQGKLWIDFEDGLVQRSLLDARIGKLRFSNPEVEATPFDMTNTSALIEVQGQHALFEPNAISIRQLKGQIAGQKQFGPTDLSLKKEAGAEGVDWGVQIQQLDAAQAQAIVLELGPHLGQLQRLEALKSFEVAGRINRVALDWRTSGNKPFEESVSFKSDVDFSKLTVLYRDPSPKSNGRITGFKNLSGTFKGSDSKGEWTLVGRNSEISLPEIFAAETLAFDSIEGRGGWRDVFTANQPAEFSVEQLKVGNTDLQAQVAGSYQFRRDESDVIDIRGTLPSANLARVANYLPLVVGASAREWLTENLKAGMAKNGQFELSGRLSDFPFADPKHPGVFRIDVPFENGELTYAPGWPGIQKVNGKALFIGKRMLIEAEQAETSGVGLKGVQATIDNLDAWEPLLEIKGQGQGDLGKMVAFVNQSPVREILNEALVNAQVEGNANLDLRLNIPIADPEKTQVKGDLKLKGNSIRVVRGMPVVSNVDGVIQFSNKGLFIDQLQGQALGGPVVVKGTTDANGRMEIRANGTARAKGLAQYLNPLSEPYLAGSTPYSVLVATRENGVAVDVNSQLQGLEVKLPAPFAKKADARLPFKLNQSATAQGERWQVDLGPDAKPLAQLRAIVLEQAGQAGIDSMQFAIGAPLAAPTAGIQGDIRVPAIDLDTWRSIFNDITSAPGNKGLMGELMGDPTADTDIKLKVGIRTERLNVGSKSFEGVSVAARTVEKRWQFDVKAKGVDGYLSWISDKQRPDGAVLARFKTLVIPKTLDSDLRDLVEEPASSIPALDVQVDNFTLNDLALGSLKLIAVNQTREEQARAALGQRPKEWKLEELRIENPESITRAKGVWQYGENLKNQRTDIEVDQTVKNAGGLLTRLGMAGVFQGGEGTLLGRLRWNDAPTNIDYGSLSGQFKLKSSKGQFLKADPGVAKLLGVLSLQSIPRRFTLDFKDVFSEGFAYDTMEADVAMKEGIASTQNFKMTGPSATVLMDGKLDLESETQNLNVVVLPDLNPAGGSLIYSVIAANPAVGIASLIADFVLKDPLSKIFSFQYKVSGPWVAPVIERVRRGDPVTPPTNDTNTRN</sequence>
<keyword evidence="4" id="KW-1185">Reference proteome</keyword>
<dbReference type="EMBL" id="CP053084">
    <property type="protein sequence ID" value="QJR30470.1"/>
    <property type="molecule type" value="Genomic_DNA"/>
</dbReference>
<proteinExistence type="predicted"/>
<dbReference type="NCBIfam" id="TIGR02099">
    <property type="entry name" value="YhdP family protein"/>
    <property type="match status" value="1"/>
</dbReference>
<accession>A0ABX6N985</accession>
<feature type="domain" description="YhdP central" evidence="2">
    <location>
        <begin position="25"/>
        <end position="1328"/>
    </location>
</feature>
<evidence type="ECO:0000256" key="1">
    <source>
        <dbReference type="SAM" id="Phobius"/>
    </source>
</evidence>
<dbReference type="InterPro" id="IPR025263">
    <property type="entry name" value="YhdP_central"/>
</dbReference>
<gene>
    <name evidence="3" type="ORF">HKT17_12570</name>
</gene>
<protein>
    <submittedName>
        <fullName evidence="3">TIGR02099 family protein</fullName>
    </submittedName>
</protein>
<dbReference type="PANTHER" id="PTHR38690">
    <property type="entry name" value="PROTEASE-RELATED"/>
    <property type="match status" value="1"/>
</dbReference>
<reference evidence="3 4" key="1">
    <citation type="submission" date="2020-05" db="EMBL/GenBank/DDBJ databases">
        <title>Compete genome of Limnobacter sp. SAORIC-580.</title>
        <authorList>
            <person name="Song J."/>
            <person name="Cho J.-C."/>
        </authorList>
    </citation>
    <scope>NUCLEOTIDE SEQUENCE [LARGE SCALE GENOMIC DNA]</scope>
    <source>
        <strain evidence="3 4">SAORIC-580</strain>
    </source>
</reference>
<keyword evidence="1" id="KW-0812">Transmembrane</keyword>
<evidence type="ECO:0000313" key="3">
    <source>
        <dbReference type="EMBL" id="QJR30470.1"/>
    </source>
</evidence>
<dbReference type="RefSeq" id="WP_171100497.1">
    <property type="nucleotide sequence ID" value="NZ_CP053084.1"/>
</dbReference>
<keyword evidence="1" id="KW-0472">Membrane</keyword>
<name>A0ABX6N985_9BURK</name>
<organism evidence="3 4">
    <name type="scientific">Limnobacter profundi</name>
    <dbReference type="NCBI Taxonomy" id="2732163"/>
    <lineage>
        <taxon>Bacteria</taxon>
        <taxon>Pseudomonadati</taxon>
        <taxon>Pseudomonadota</taxon>
        <taxon>Betaproteobacteria</taxon>
        <taxon>Burkholderiales</taxon>
        <taxon>Burkholderiaceae</taxon>
        <taxon>Limnobacter</taxon>
    </lineage>
</organism>
<dbReference type="Proteomes" id="UP000501130">
    <property type="component" value="Chromosome"/>
</dbReference>
<dbReference type="PANTHER" id="PTHR38690:SF1">
    <property type="entry name" value="PROTEASE"/>
    <property type="match status" value="1"/>
</dbReference>
<dbReference type="Pfam" id="PF13116">
    <property type="entry name" value="YhdP"/>
    <property type="match status" value="1"/>
</dbReference>
<dbReference type="InterPro" id="IPR011836">
    <property type="entry name" value="YhdP"/>
</dbReference>